<name>A0ABQ9ZCA6_9CRUS</name>
<dbReference type="EMBL" id="JAOYFB010000003">
    <property type="protein sequence ID" value="KAK4010165.1"/>
    <property type="molecule type" value="Genomic_DNA"/>
</dbReference>
<comment type="caution">
    <text evidence="1">The sequence shown here is derived from an EMBL/GenBank/DDBJ whole genome shotgun (WGS) entry which is preliminary data.</text>
</comment>
<proteinExistence type="predicted"/>
<evidence type="ECO:0000313" key="1">
    <source>
        <dbReference type="EMBL" id="KAK4010165.1"/>
    </source>
</evidence>
<gene>
    <name evidence="1" type="ORF">OUZ56_019313</name>
</gene>
<protein>
    <submittedName>
        <fullName evidence="1">Uncharacterized protein</fullName>
    </submittedName>
</protein>
<organism evidence="1 2">
    <name type="scientific">Daphnia magna</name>
    <dbReference type="NCBI Taxonomy" id="35525"/>
    <lineage>
        <taxon>Eukaryota</taxon>
        <taxon>Metazoa</taxon>
        <taxon>Ecdysozoa</taxon>
        <taxon>Arthropoda</taxon>
        <taxon>Crustacea</taxon>
        <taxon>Branchiopoda</taxon>
        <taxon>Diplostraca</taxon>
        <taxon>Cladocera</taxon>
        <taxon>Anomopoda</taxon>
        <taxon>Daphniidae</taxon>
        <taxon>Daphnia</taxon>
    </lineage>
</organism>
<reference evidence="1 2" key="1">
    <citation type="journal article" date="2023" name="Nucleic Acids Res.">
        <title>The hologenome of Daphnia magna reveals possible DNA methylation and microbiome-mediated evolution of the host genome.</title>
        <authorList>
            <person name="Chaturvedi A."/>
            <person name="Li X."/>
            <person name="Dhandapani V."/>
            <person name="Marshall H."/>
            <person name="Kissane S."/>
            <person name="Cuenca-Cambronero M."/>
            <person name="Asole G."/>
            <person name="Calvet F."/>
            <person name="Ruiz-Romero M."/>
            <person name="Marangio P."/>
            <person name="Guigo R."/>
            <person name="Rago D."/>
            <person name="Mirbahai L."/>
            <person name="Eastwood N."/>
            <person name="Colbourne J.K."/>
            <person name="Zhou J."/>
            <person name="Mallon E."/>
            <person name="Orsini L."/>
        </authorList>
    </citation>
    <scope>NUCLEOTIDE SEQUENCE [LARGE SCALE GENOMIC DNA]</scope>
    <source>
        <strain evidence="1">LRV0_1</strain>
    </source>
</reference>
<accession>A0ABQ9ZCA6</accession>
<dbReference type="Proteomes" id="UP001234178">
    <property type="component" value="Unassembled WGS sequence"/>
</dbReference>
<sequence length="69" mass="7832">MGYSYHFEAKDVLTQAIVVKYFTTRCSGGCTLVLSWLTSEVASSINCEKKIGHKLVTVFAWRLTEFRPL</sequence>
<evidence type="ECO:0000313" key="2">
    <source>
        <dbReference type="Proteomes" id="UP001234178"/>
    </source>
</evidence>
<keyword evidence="2" id="KW-1185">Reference proteome</keyword>